<dbReference type="Proteomes" id="UP001589709">
    <property type="component" value="Unassembled WGS sequence"/>
</dbReference>
<feature type="domain" description="ATP-grasp" evidence="5">
    <location>
        <begin position="119"/>
        <end position="316"/>
    </location>
</feature>
<accession>A0ABV5MXH3</accession>
<dbReference type="InterPro" id="IPR011761">
    <property type="entry name" value="ATP-grasp"/>
</dbReference>
<dbReference type="PROSITE" id="PS50975">
    <property type="entry name" value="ATP_GRASP"/>
    <property type="match status" value="1"/>
</dbReference>
<keyword evidence="2 4" id="KW-0547">Nucleotide-binding</keyword>
<gene>
    <name evidence="6" type="ORF">ACFF45_08245</name>
</gene>
<sequence length="417" mass="44394">MTKHIAFLESNLTGSGYEAMAAARAAGHRVTFLTQDLDLYLAPGHEKLDPAWLDSVVSCDTNDPDSVVATVKNLDRQVDALLAVGEWHMICAADASRSLGLPGPSPDGVRAARDKSLTRRLCAAAGVPIPRFARVTDPDEAYRWELPYPCVVKPLDDAGSNGVRLCASAAEAAAHIGALLADTHNERGQRKIPAALMEEYVDGPEVSVEILVHGGTPTVVALTWKELSRPPYFFETGHHVPADLDGDLADRCARVATDALRAVGFDLGAAHVELRLAADGPRLIEINCRPAGDRITHLVALSTGVDLCAELVRMHLGPWTPPTVTTRQAAAIAFLPADPGDVRAVRGAGHARLAEGVTDVSVYVSAGDHSRPQLNNTARHAHAIAVGRTGRQALDRARASLSRLHIDTGTEAVYAPR</sequence>
<dbReference type="Pfam" id="PF13535">
    <property type="entry name" value="ATP-grasp_4"/>
    <property type="match status" value="1"/>
</dbReference>
<name>A0ABV5MXH3_9ACTN</name>
<dbReference type="Pfam" id="PF18130">
    <property type="entry name" value="ATPgrasp_N"/>
    <property type="match status" value="1"/>
</dbReference>
<dbReference type="SUPFAM" id="SSF56059">
    <property type="entry name" value="Glutathione synthetase ATP-binding domain-like"/>
    <property type="match status" value="1"/>
</dbReference>
<dbReference type="EMBL" id="JBHMCY010000011">
    <property type="protein sequence ID" value="MFB9462702.1"/>
    <property type="molecule type" value="Genomic_DNA"/>
</dbReference>
<evidence type="ECO:0000256" key="4">
    <source>
        <dbReference type="PROSITE-ProRule" id="PRU00409"/>
    </source>
</evidence>
<evidence type="ECO:0000259" key="5">
    <source>
        <dbReference type="PROSITE" id="PS50975"/>
    </source>
</evidence>
<dbReference type="InterPro" id="IPR041472">
    <property type="entry name" value="BL00235/CARNS1_N"/>
</dbReference>
<keyword evidence="7" id="KW-1185">Reference proteome</keyword>
<evidence type="ECO:0000256" key="2">
    <source>
        <dbReference type="ARBA" id="ARBA00022741"/>
    </source>
</evidence>
<dbReference type="PANTHER" id="PTHR43585">
    <property type="entry name" value="FUMIPYRROLE BIOSYNTHESIS PROTEIN C"/>
    <property type="match status" value="1"/>
</dbReference>
<keyword evidence="1" id="KW-0436">Ligase</keyword>
<evidence type="ECO:0000256" key="1">
    <source>
        <dbReference type="ARBA" id="ARBA00022598"/>
    </source>
</evidence>
<proteinExistence type="predicted"/>
<organism evidence="6 7">
    <name type="scientific">Streptomyces cinereospinus</name>
    <dbReference type="NCBI Taxonomy" id="285561"/>
    <lineage>
        <taxon>Bacteria</taxon>
        <taxon>Bacillati</taxon>
        <taxon>Actinomycetota</taxon>
        <taxon>Actinomycetes</taxon>
        <taxon>Kitasatosporales</taxon>
        <taxon>Streptomycetaceae</taxon>
        <taxon>Streptomyces</taxon>
    </lineage>
</organism>
<dbReference type="RefSeq" id="WP_381343962.1">
    <property type="nucleotide sequence ID" value="NZ_JBHMCY010000011.1"/>
</dbReference>
<dbReference type="Gene3D" id="3.40.50.20">
    <property type="match status" value="1"/>
</dbReference>
<evidence type="ECO:0000256" key="3">
    <source>
        <dbReference type="ARBA" id="ARBA00022840"/>
    </source>
</evidence>
<dbReference type="SMART" id="SM01209">
    <property type="entry name" value="GARS_A"/>
    <property type="match status" value="1"/>
</dbReference>
<dbReference type="Pfam" id="PF18603">
    <property type="entry name" value="LAL_C2"/>
    <property type="match status" value="1"/>
</dbReference>
<comment type="caution">
    <text evidence="6">The sequence shown here is derived from an EMBL/GenBank/DDBJ whole genome shotgun (WGS) entry which is preliminary data.</text>
</comment>
<keyword evidence="3 4" id="KW-0067">ATP-binding</keyword>
<evidence type="ECO:0000313" key="6">
    <source>
        <dbReference type="EMBL" id="MFB9462702.1"/>
    </source>
</evidence>
<dbReference type="PANTHER" id="PTHR43585:SF2">
    <property type="entry name" value="ATP-GRASP ENZYME FSQD"/>
    <property type="match status" value="1"/>
</dbReference>
<dbReference type="InterPro" id="IPR040570">
    <property type="entry name" value="LAL_C2"/>
</dbReference>
<protein>
    <submittedName>
        <fullName evidence="6">ATP-grasp domain-containing protein</fullName>
    </submittedName>
</protein>
<reference evidence="6 7" key="1">
    <citation type="submission" date="2024-09" db="EMBL/GenBank/DDBJ databases">
        <authorList>
            <person name="Sun Q."/>
            <person name="Mori K."/>
        </authorList>
    </citation>
    <scope>NUCLEOTIDE SEQUENCE [LARGE SCALE GENOMIC DNA]</scope>
    <source>
        <strain evidence="6 7">JCM 6917</strain>
    </source>
</reference>
<evidence type="ECO:0000313" key="7">
    <source>
        <dbReference type="Proteomes" id="UP001589709"/>
    </source>
</evidence>
<dbReference type="Gene3D" id="3.30.470.20">
    <property type="entry name" value="ATP-grasp fold, B domain"/>
    <property type="match status" value="1"/>
</dbReference>
<dbReference type="InterPro" id="IPR052032">
    <property type="entry name" value="ATP-dep_AA_Ligase"/>
</dbReference>